<evidence type="ECO:0000256" key="3">
    <source>
        <dbReference type="ARBA" id="ARBA00022989"/>
    </source>
</evidence>
<feature type="region of interest" description="Disordered" evidence="6">
    <location>
        <begin position="172"/>
        <end position="280"/>
    </location>
</feature>
<dbReference type="InterPro" id="IPR027970">
    <property type="entry name" value="SPATA31-like"/>
</dbReference>
<evidence type="ECO:0000313" key="10">
    <source>
        <dbReference type="EMBL" id="CAK6434022.1"/>
    </source>
</evidence>
<accession>A0ABN9ZCX5</accession>
<reference evidence="10" key="1">
    <citation type="submission" date="2023-12" db="EMBL/GenBank/DDBJ databases">
        <authorList>
            <person name="Brown T."/>
        </authorList>
    </citation>
    <scope>NUCLEOTIDE SEQUENCE</scope>
</reference>
<dbReference type="EMBL" id="OY882867">
    <property type="protein sequence ID" value="CAK6434022.1"/>
    <property type="molecule type" value="Genomic_DNA"/>
</dbReference>
<feature type="region of interest" description="Disordered" evidence="6">
    <location>
        <begin position="600"/>
        <end position="646"/>
    </location>
</feature>
<name>A0ABN9ZCX5_PIPNA</name>
<evidence type="ECO:0000256" key="5">
    <source>
        <dbReference type="ARBA" id="ARBA00035009"/>
    </source>
</evidence>
<evidence type="ECO:0000256" key="2">
    <source>
        <dbReference type="ARBA" id="ARBA00022692"/>
    </source>
</evidence>
<feature type="compositionally biased region" description="Low complexity" evidence="6">
    <location>
        <begin position="194"/>
        <end position="206"/>
    </location>
</feature>
<comment type="subcellular location">
    <subcellularLocation>
        <location evidence="1">Membrane</location>
        <topology evidence="1">Single-pass membrane protein</topology>
    </subcellularLocation>
</comment>
<keyword evidence="4 7" id="KW-0472">Membrane</keyword>
<feature type="domain" description="SPATA31-like" evidence="9">
    <location>
        <begin position="64"/>
        <end position="168"/>
    </location>
</feature>
<evidence type="ECO:0000256" key="1">
    <source>
        <dbReference type="ARBA" id="ARBA00004167"/>
    </source>
</evidence>
<comment type="similarity">
    <text evidence="5">Belongs to the SPATA31 family.</text>
</comment>
<dbReference type="Proteomes" id="UP001314169">
    <property type="component" value="Chromosome 10"/>
</dbReference>
<organism evidence="10 11">
    <name type="scientific">Pipistrellus nathusii</name>
    <name type="common">Nathusius' pipistrelle</name>
    <dbReference type="NCBI Taxonomy" id="59473"/>
    <lineage>
        <taxon>Eukaryota</taxon>
        <taxon>Metazoa</taxon>
        <taxon>Chordata</taxon>
        <taxon>Craniata</taxon>
        <taxon>Vertebrata</taxon>
        <taxon>Euteleostomi</taxon>
        <taxon>Mammalia</taxon>
        <taxon>Eutheria</taxon>
        <taxon>Laurasiatheria</taxon>
        <taxon>Chiroptera</taxon>
        <taxon>Yangochiroptera</taxon>
        <taxon>Vespertilionidae</taxon>
        <taxon>Pipistrellus</taxon>
    </lineage>
</organism>
<evidence type="ECO:0000256" key="7">
    <source>
        <dbReference type="SAM" id="Phobius"/>
    </source>
</evidence>
<evidence type="ECO:0000313" key="11">
    <source>
        <dbReference type="Proteomes" id="UP001314169"/>
    </source>
</evidence>
<dbReference type="InterPro" id="IPR039509">
    <property type="entry name" value="SPATA31"/>
</dbReference>
<protein>
    <submittedName>
        <fullName evidence="10">Uncharacterized protein</fullName>
    </submittedName>
</protein>
<dbReference type="Pfam" id="PF15371">
    <property type="entry name" value="DUF4599"/>
    <property type="match status" value="1"/>
</dbReference>
<feature type="compositionally biased region" description="Polar residues" evidence="6">
    <location>
        <begin position="600"/>
        <end position="612"/>
    </location>
</feature>
<feature type="transmembrane region" description="Helical" evidence="7">
    <location>
        <begin position="28"/>
        <end position="54"/>
    </location>
</feature>
<feature type="domain" description="SPATA31" evidence="8">
    <location>
        <begin position="330"/>
        <end position="677"/>
    </location>
</feature>
<dbReference type="PANTHER" id="PTHR21859:SF12">
    <property type="entry name" value="SPERMATOGENESIS-ASSOCIATED PROTEIN 31D1"/>
    <property type="match status" value="1"/>
</dbReference>
<dbReference type="Pfam" id="PF14650">
    <property type="entry name" value="FAM75"/>
    <property type="match status" value="1"/>
</dbReference>
<proteinExistence type="inferred from homology"/>
<feature type="compositionally biased region" description="Basic and acidic residues" evidence="6">
    <location>
        <begin position="626"/>
        <end position="639"/>
    </location>
</feature>
<evidence type="ECO:0000256" key="4">
    <source>
        <dbReference type="ARBA" id="ARBA00023136"/>
    </source>
</evidence>
<evidence type="ECO:0000259" key="9">
    <source>
        <dbReference type="Pfam" id="PF15371"/>
    </source>
</evidence>
<feature type="compositionally biased region" description="Basic and acidic residues" evidence="6">
    <location>
        <begin position="259"/>
        <end position="269"/>
    </location>
</feature>
<keyword evidence="11" id="KW-1185">Reference proteome</keyword>
<feature type="compositionally biased region" description="Polar residues" evidence="6">
    <location>
        <begin position="235"/>
        <end position="255"/>
    </location>
</feature>
<evidence type="ECO:0000259" key="8">
    <source>
        <dbReference type="Pfam" id="PF14650"/>
    </source>
</evidence>
<sequence length="738" mass="82044">MDLSLFLNSLLEFYLSFGLEYLYDNLNIISILVLSLFLFFFIFFVGIPSIPTFWKSERTQKEGRVKRRRKGGTRGGSRYFYNKVEEERELIAFLKRSSFPCGFGCIILPPVSCSPLGRNHDSNHFRQLLCPDPSCDICNNATAEINRLFSKALERSTPSVSPVVSTAPLRALEKSTPSVSPVVSPAPMTALERSTPSVSPVVSTTPMTEPSFHQSSALPGVPLTQPSPTPPSVLPLNSMTTLDNSLSPSPMSQTLPKEPSSHSESEFPVKKSPPQSKDLFSSNLTQYDFHQKLPDIHSTKNSSVEESVAKLIDPTQLSFLSPYGHDSVGQNSHPKTWEDDLKKEVIQLFWGLPSLHSESLLSAVHASGYYPIFNSISSAFIGQGSSGLPYFLPPSLPKVQPQLLPPTLPLCHYSPLTQLQPQVHLQSPLPILPAGLIDQTRVCGVYCQTPLNESESLTSSDIEELKWNVLKKEQEGLCSLPSLDQSSWEACCSSAPASPYYGPCKAHISISIDHFEYPLSIEFRKKFECHLKKRLIQHRWGLLLRIHESLSLMKPRCEYSKISNPECCYGITGIPIYKANGSKILNGVTPSADFYKQGSEMSQLSDNETDSLASYPKGLMSDSDSTSDKNVRNDGDMRSVARQSVSQRQLDNIQKVHVNNNFEEIMESHLPGTVHISQPYIQHTLTEESNREIKQRSLPPSVGGDYCLNKCQEPSFLPEILEDQDTNLPTKTFGDLPA</sequence>
<evidence type="ECO:0000256" key="6">
    <source>
        <dbReference type="SAM" id="MobiDB-lite"/>
    </source>
</evidence>
<feature type="non-terminal residue" evidence="10">
    <location>
        <position position="738"/>
    </location>
</feature>
<feature type="non-terminal residue" evidence="10">
    <location>
        <position position="1"/>
    </location>
</feature>
<feature type="compositionally biased region" description="Polar residues" evidence="6">
    <location>
        <begin position="207"/>
        <end position="217"/>
    </location>
</feature>
<keyword evidence="3 7" id="KW-1133">Transmembrane helix</keyword>
<keyword evidence="2 7" id="KW-0812">Transmembrane</keyword>
<gene>
    <name evidence="10" type="ORF">MPIPNATIZW_LOCUS2328</name>
</gene>
<dbReference type="PANTHER" id="PTHR21859">
    <property type="entry name" value="ACROSOME-SPECIFIC PROTEIN"/>
    <property type="match status" value="1"/>
</dbReference>